<evidence type="ECO:0000256" key="5">
    <source>
        <dbReference type="ARBA" id="ARBA00023277"/>
    </source>
</evidence>
<dbReference type="PANTHER" id="PTHR31983:SF0">
    <property type="entry name" value="GLUCAN ENDO-1,3-BETA-D-GLUCOSIDASE 2"/>
    <property type="match status" value="1"/>
</dbReference>
<reference evidence="10 11" key="1">
    <citation type="submission" date="2019-02" db="EMBL/GenBank/DDBJ databases">
        <title>Deep-cultivation of Planctomycetes and their phenomic and genomic characterization uncovers novel biology.</title>
        <authorList>
            <person name="Wiegand S."/>
            <person name="Jogler M."/>
            <person name="Boedeker C."/>
            <person name="Pinto D."/>
            <person name="Vollmers J."/>
            <person name="Rivas-Marin E."/>
            <person name="Kohn T."/>
            <person name="Peeters S.H."/>
            <person name="Heuer A."/>
            <person name="Rast P."/>
            <person name="Oberbeckmann S."/>
            <person name="Bunk B."/>
            <person name="Jeske O."/>
            <person name="Meyerdierks A."/>
            <person name="Storesund J.E."/>
            <person name="Kallscheuer N."/>
            <person name="Luecker S."/>
            <person name="Lage O.M."/>
            <person name="Pohl T."/>
            <person name="Merkel B.J."/>
            <person name="Hornburger P."/>
            <person name="Mueller R.-W."/>
            <person name="Bruemmer F."/>
            <person name="Labrenz M."/>
            <person name="Spormann A.M."/>
            <person name="Op den Camp H."/>
            <person name="Overmann J."/>
            <person name="Amann R."/>
            <person name="Jetten M.S.M."/>
            <person name="Mascher T."/>
            <person name="Medema M.H."/>
            <person name="Devos D.P."/>
            <person name="Kaster A.-K."/>
            <person name="Ovreas L."/>
            <person name="Rohde M."/>
            <person name="Galperin M.Y."/>
            <person name="Jogler C."/>
        </authorList>
    </citation>
    <scope>NUCLEOTIDE SEQUENCE [LARGE SCALE GENOMIC DNA]</scope>
    <source>
        <strain evidence="10 11">Pla85_3_4</strain>
    </source>
</reference>
<evidence type="ECO:0000256" key="6">
    <source>
        <dbReference type="ARBA" id="ARBA00023295"/>
    </source>
</evidence>
<evidence type="ECO:0000256" key="3">
    <source>
        <dbReference type="ARBA" id="ARBA00012780"/>
    </source>
</evidence>
<keyword evidence="11" id="KW-1185">Reference proteome</keyword>
<dbReference type="Pfam" id="PF17652">
    <property type="entry name" value="Glyco_hydro81C"/>
    <property type="match status" value="1"/>
</dbReference>
<dbReference type="PROSITE" id="PS52008">
    <property type="entry name" value="GH81"/>
    <property type="match status" value="1"/>
</dbReference>
<evidence type="ECO:0000313" key="11">
    <source>
        <dbReference type="Proteomes" id="UP000317648"/>
    </source>
</evidence>
<dbReference type="EMBL" id="CP036433">
    <property type="protein sequence ID" value="QDU96926.1"/>
    <property type="molecule type" value="Genomic_DNA"/>
</dbReference>
<keyword evidence="6" id="KW-0326">Glycosidase</keyword>
<dbReference type="Proteomes" id="UP000317648">
    <property type="component" value="Chromosome"/>
</dbReference>
<dbReference type="GO" id="GO:0052861">
    <property type="term" value="F:endo-1,3(4)-beta-glucanase activity"/>
    <property type="evidence" value="ECO:0007669"/>
    <property type="project" value="InterPro"/>
</dbReference>
<keyword evidence="4 10" id="KW-0378">Hydrolase</keyword>
<dbReference type="PANTHER" id="PTHR31983">
    <property type="entry name" value="ENDO-1,3(4)-BETA-GLUCANASE 1"/>
    <property type="match status" value="1"/>
</dbReference>
<evidence type="ECO:0000256" key="2">
    <source>
        <dbReference type="ARBA" id="ARBA00010730"/>
    </source>
</evidence>
<feature type="domain" description="Glycosyl hydrolase family 81 C-terminal" evidence="9">
    <location>
        <begin position="512"/>
        <end position="843"/>
    </location>
</feature>
<accession>A0A518DYK5</accession>
<evidence type="ECO:0000256" key="8">
    <source>
        <dbReference type="ARBA" id="ARBA00023326"/>
    </source>
</evidence>
<dbReference type="InterPro" id="IPR005200">
    <property type="entry name" value="Endo-beta-glucanase"/>
</dbReference>
<dbReference type="Gene3D" id="2.70.98.30">
    <property type="entry name" value="Golgi alpha-mannosidase II, domain 4"/>
    <property type="match status" value="1"/>
</dbReference>
<dbReference type="GO" id="GO:0000272">
    <property type="term" value="P:polysaccharide catabolic process"/>
    <property type="evidence" value="ECO:0007669"/>
    <property type="project" value="UniProtKB-KW"/>
</dbReference>
<evidence type="ECO:0000256" key="1">
    <source>
        <dbReference type="ARBA" id="ARBA00000382"/>
    </source>
</evidence>
<sequence length="926" mass="103370">MMIAGMADSRAQTIAIGKGAYRTDLPPDAAGKPRLRVDAAPLVSGAIEGAVPTSDWWSSLVWPVHSQHSLPMFPHPLGVQAHPQGLGLGYTPTPSISSSEKDGAVFQSGTSYKFPYRQSLLVGLQGGESKAAVLDRYSDWSVTALWQNDQDQLRATFAHGSPFVYFERESEKPIEVAFSAAPVDRNAEPVQPLVFRWTKITAPHTGKPGEIRLSVDAGKHIGVGSRARLVYDFDGDGNTDRVETFALFATDPRADSFESYSSANQKLDDRLTRGEMQAFRGGSVSLEFWKCFGEGELSLQLSKSAVRLPFAGEESTAFLKQSGEFGKQPDEAIVTLKEPDHPPGAAKVFYDEGAVVGVTLNGAHYGIFAPSGSQWSGVTAGRAASLTSDLAGKDYLSVVVLPDDKRETLEWFRRRAYAFVIDTRVAWKYEPSQAAVVTTYTVTTEAKEGDNRETAMALYRHQYLHLNETVQLTAFRYASPRGEMQLLSGDHFSTTIPFLGVLPALPNPTSGHAELKQRVDADIQQILTREKTFEREDSYWNGKEFGKWAELIQIADQLGKTEARDQLLSLLQDRVEDWLDGRDQLFFYYDKSWGALIGYPDSYGSADQFNDHHFHYSYFIKAAATIAQFDPAWAAPENYGGMLELLIRNCANQDRQDNRFPWMRNLDPYAGHSWASGHAGFASGNNQESSSESMNFATALILYGQATQNDKIRDLGIYWHSTEAEAIRQYWFDVDRKVFPPGYGHTCVGMVWGDGGTYGTWWTANPEEIHGINYLPINGGSLYLGRDPAYVQENFANMLTSNRRFHNGGFEGDPEKVDRWHDILYEYLALANAEKAIEQYEQHGQDLPPEFGETRAHTFQWLHALRELGRFDDTIRADHPTAVVFTQDGKKHYLIYHPQATPQTVTFTDGVSYVAKTGWNRFASPE</sequence>
<keyword evidence="5" id="KW-0119">Carbohydrate metabolism</keyword>
<name>A0A518DYK5_9BACT</name>
<keyword evidence="8" id="KW-0624">Polysaccharide degradation</keyword>
<evidence type="ECO:0000313" key="10">
    <source>
        <dbReference type="EMBL" id="QDU96926.1"/>
    </source>
</evidence>
<protein>
    <recommendedName>
        <fullName evidence="3">glucan endo-1,3-beta-D-glucosidase</fullName>
        <ecNumber evidence="3">3.2.1.39</ecNumber>
    </recommendedName>
</protein>
<gene>
    <name evidence="10" type="ORF">Pla8534_47490</name>
</gene>
<dbReference type="KEGG" id="lcre:Pla8534_47490"/>
<dbReference type="GO" id="GO:0071555">
    <property type="term" value="P:cell wall organization"/>
    <property type="evidence" value="ECO:0007669"/>
    <property type="project" value="UniProtKB-KW"/>
</dbReference>
<comment type="similarity">
    <text evidence="2">Belongs to the glycosyl hydrolase 81 family.</text>
</comment>
<evidence type="ECO:0000259" key="9">
    <source>
        <dbReference type="Pfam" id="PF17652"/>
    </source>
</evidence>
<dbReference type="AlphaFoldDB" id="A0A518DYK5"/>
<comment type="catalytic activity">
    <reaction evidence="1">
        <text>Hydrolysis of (1-&gt;3)-beta-D-glucosidic linkages in (1-&gt;3)-beta-D-glucans.</text>
        <dbReference type="EC" id="3.2.1.39"/>
    </reaction>
</comment>
<proteinExistence type="inferred from homology"/>
<evidence type="ECO:0000256" key="7">
    <source>
        <dbReference type="ARBA" id="ARBA00023316"/>
    </source>
</evidence>
<evidence type="ECO:0000256" key="4">
    <source>
        <dbReference type="ARBA" id="ARBA00022801"/>
    </source>
</evidence>
<dbReference type="GO" id="GO:0042973">
    <property type="term" value="F:glucan endo-1,3-beta-D-glucosidase activity"/>
    <property type="evidence" value="ECO:0007669"/>
    <property type="project" value="UniProtKB-EC"/>
</dbReference>
<organism evidence="10 11">
    <name type="scientific">Lignipirellula cremea</name>
    <dbReference type="NCBI Taxonomy" id="2528010"/>
    <lineage>
        <taxon>Bacteria</taxon>
        <taxon>Pseudomonadati</taxon>
        <taxon>Planctomycetota</taxon>
        <taxon>Planctomycetia</taxon>
        <taxon>Pirellulales</taxon>
        <taxon>Pirellulaceae</taxon>
        <taxon>Lignipirellula</taxon>
    </lineage>
</organism>
<keyword evidence="7" id="KW-0961">Cell wall biogenesis/degradation</keyword>
<dbReference type="EC" id="3.2.1.39" evidence="3"/>
<dbReference type="InterPro" id="IPR040720">
    <property type="entry name" value="GH81_C"/>
</dbReference>